<dbReference type="Proteomes" id="UP000434036">
    <property type="component" value="Unassembled WGS sequence"/>
</dbReference>
<evidence type="ECO:0000256" key="1">
    <source>
        <dbReference type="SAM" id="SignalP"/>
    </source>
</evidence>
<dbReference type="EMBL" id="WUUQ01000002">
    <property type="protein sequence ID" value="MXQ73347.1"/>
    <property type="molecule type" value="Genomic_DNA"/>
</dbReference>
<comment type="caution">
    <text evidence="2">The sequence shown here is derived from an EMBL/GenBank/DDBJ whole genome shotgun (WGS) entry which is preliminary data.</text>
</comment>
<sequence>MKKSKAFAAIAAAALLLTGCATTGNSDTPSDKVDVLVPKGATALSLLNVYQDKHVKVNIVEGTDILTSEMAKEDSKFDIIIAPINLGAKMIEKGNDAYMLHSVLTWGNLYVVGSDGALSQDGEMAAFGENAVPQKVFENALDVNSITPKITYFNAVGDAQAEMLSGKANVALLAEPAATATIAKGKESGKDFKVLADLQKEYAAKNKTEHNGYPQAAIFVKKGRVKSAEYVIKKVEKFTSKTVKKNPDEIAKQVKKVGAKKLGVPNEKMAQNTWSKLNIHVVKAKDAKNDVKAFLKLFNIKFSDEMLSK</sequence>
<name>A0A6N8UCI5_9FIRM</name>
<gene>
    <name evidence="2" type="ORF">GSF08_05310</name>
</gene>
<feature type="signal peptide" evidence="1">
    <location>
        <begin position="1"/>
        <end position="23"/>
    </location>
</feature>
<reference evidence="2 3" key="2">
    <citation type="submission" date="2020-01" db="EMBL/GenBank/DDBJ databases">
        <title>Clostridiaceae sp. nov. isolated from the gut of human by culturomics.</title>
        <authorList>
            <person name="Chang Y."/>
        </authorList>
    </citation>
    <scope>NUCLEOTIDE SEQUENCE [LARGE SCALE GENOMIC DNA]</scope>
    <source>
        <strain evidence="2 3">DONG20-135</strain>
    </source>
</reference>
<dbReference type="AlphaFoldDB" id="A0A6N8UCI5"/>
<dbReference type="RefSeq" id="WP_160624805.1">
    <property type="nucleotide sequence ID" value="NZ_WUUQ01000002.1"/>
</dbReference>
<evidence type="ECO:0000313" key="3">
    <source>
        <dbReference type="Proteomes" id="UP000434036"/>
    </source>
</evidence>
<dbReference type="Gene3D" id="3.40.190.10">
    <property type="entry name" value="Periplasmic binding protein-like II"/>
    <property type="match status" value="2"/>
</dbReference>
<feature type="chain" id="PRO_5039577544" description="ABC transporter substrate-binding protein" evidence="1">
    <location>
        <begin position="24"/>
        <end position="309"/>
    </location>
</feature>
<proteinExistence type="predicted"/>
<keyword evidence="3" id="KW-1185">Reference proteome</keyword>
<keyword evidence="1" id="KW-0732">Signal</keyword>
<evidence type="ECO:0000313" key="2">
    <source>
        <dbReference type="EMBL" id="MXQ73347.1"/>
    </source>
</evidence>
<dbReference type="SUPFAM" id="SSF53850">
    <property type="entry name" value="Periplasmic binding protein-like II"/>
    <property type="match status" value="1"/>
</dbReference>
<reference evidence="2 3" key="1">
    <citation type="submission" date="2019-12" db="EMBL/GenBank/DDBJ databases">
        <authorList>
            <person name="Yang R."/>
        </authorList>
    </citation>
    <scope>NUCLEOTIDE SEQUENCE [LARGE SCALE GENOMIC DNA]</scope>
    <source>
        <strain evidence="2 3">DONG20-135</strain>
    </source>
</reference>
<dbReference type="PROSITE" id="PS51257">
    <property type="entry name" value="PROKAR_LIPOPROTEIN"/>
    <property type="match status" value="1"/>
</dbReference>
<accession>A0A6N8UCI5</accession>
<evidence type="ECO:0008006" key="4">
    <source>
        <dbReference type="Google" id="ProtNLM"/>
    </source>
</evidence>
<protein>
    <recommendedName>
        <fullName evidence="4">ABC transporter substrate-binding protein</fullName>
    </recommendedName>
</protein>
<organism evidence="2 3">
    <name type="scientific">Copranaerobaculum intestinale</name>
    <dbReference type="NCBI Taxonomy" id="2692629"/>
    <lineage>
        <taxon>Bacteria</taxon>
        <taxon>Bacillati</taxon>
        <taxon>Bacillota</taxon>
        <taxon>Erysipelotrichia</taxon>
        <taxon>Erysipelotrichales</taxon>
        <taxon>Erysipelotrichaceae</taxon>
        <taxon>Copranaerobaculum</taxon>
    </lineage>
</organism>